<evidence type="ECO:0000256" key="1">
    <source>
        <dbReference type="SAM" id="SignalP"/>
    </source>
</evidence>
<evidence type="ECO:0000313" key="2">
    <source>
        <dbReference type="EMBL" id="GGA53710.1"/>
    </source>
</evidence>
<protein>
    <recommendedName>
        <fullName evidence="4">DUF192 domain-containing protein</fullName>
    </recommendedName>
</protein>
<dbReference type="InterPro" id="IPR003795">
    <property type="entry name" value="DUF192"/>
</dbReference>
<feature type="signal peptide" evidence="1">
    <location>
        <begin position="1"/>
        <end position="20"/>
    </location>
</feature>
<accession>A0A916VZ62</accession>
<dbReference type="RefSeq" id="WP_188719252.1">
    <property type="nucleotide sequence ID" value="NZ_BMIF01000001.1"/>
</dbReference>
<reference evidence="2" key="2">
    <citation type="submission" date="2020-09" db="EMBL/GenBank/DDBJ databases">
        <authorList>
            <person name="Sun Q."/>
            <person name="Zhou Y."/>
        </authorList>
    </citation>
    <scope>NUCLEOTIDE SEQUENCE</scope>
    <source>
        <strain evidence="2">CGMCC 1.15320</strain>
    </source>
</reference>
<keyword evidence="1" id="KW-0732">Signal</keyword>
<dbReference type="Pfam" id="PF02643">
    <property type="entry name" value="DUF192"/>
    <property type="match status" value="1"/>
</dbReference>
<organism evidence="2 3">
    <name type="scientific">Nitratireductor aestuarii</name>
    <dbReference type="NCBI Taxonomy" id="1735103"/>
    <lineage>
        <taxon>Bacteria</taxon>
        <taxon>Pseudomonadati</taxon>
        <taxon>Pseudomonadota</taxon>
        <taxon>Alphaproteobacteria</taxon>
        <taxon>Hyphomicrobiales</taxon>
        <taxon>Phyllobacteriaceae</taxon>
        <taxon>Nitratireductor</taxon>
    </lineage>
</organism>
<reference evidence="2" key="1">
    <citation type="journal article" date="2014" name="Int. J. Syst. Evol. Microbiol.">
        <title>Complete genome sequence of Corynebacterium casei LMG S-19264T (=DSM 44701T), isolated from a smear-ripened cheese.</title>
        <authorList>
            <consortium name="US DOE Joint Genome Institute (JGI-PGF)"/>
            <person name="Walter F."/>
            <person name="Albersmeier A."/>
            <person name="Kalinowski J."/>
            <person name="Ruckert C."/>
        </authorList>
    </citation>
    <scope>NUCLEOTIDE SEQUENCE</scope>
    <source>
        <strain evidence="2">CGMCC 1.15320</strain>
    </source>
</reference>
<dbReference type="PANTHER" id="PTHR37953">
    <property type="entry name" value="UPF0127 PROTEIN MJ1496"/>
    <property type="match status" value="1"/>
</dbReference>
<name>A0A916VZ62_9HYPH</name>
<gene>
    <name evidence="2" type="ORF">GCM10011385_04010</name>
</gene>
<dbReference type="EMBL" id="BMIF01000001">
    <property type="protein sequence ID" value="GGA53710.1"/>
    <property type="molecule type" value="Genomic_DNA"/>
</dbReference>
<dbReference type="AlphaFoldDB" id="A0A916VZ62"/>
<dbReference type="Proteomes" id="UP000636264">
    <property type="component" value="Unassembled WGS sequence"/>
</dbReference>
<proteinExistence type="predicted"/>
<dbReference type="PANTHER" id="PTHR37953:SF1">
    <property type="entry name" value="UPF0127 PROTEIN MJ1496"/>
    <property type="match status" value="1"/>
</dbReference>
<dbReference type="InterPro" id="IPR038695">
    <property type="entry name" value="Saro_0823-like_sf"/>
</dbReference>
<comment type="caution">
    <text evidence="2">The sequence shown here is derived from an EMBL/GenBank/DDBJ whole genome shotgun (WGS) entry which is preliminary data.</text>
</comment>
<sequence length="156" mass="17254">MRNCVVAAFAVLIIPFLAVAAWAQQPMLLPVHPAPLVIETKAGDRQIFIEVATKPDEHARGLMFRTEMPDNRGMLFVFPSTGLRSFWMKNTPMPLDLLFIGEDGKVRSIQPGEPFSEAPIGPPVNSLFVLELKAGTSEKLGIEEGNQLRHPLIPKQ</sequence>
<evidence type="ECO:0000313" key="3">
    <source>
        <dbReference type="Proteomes" id="UP000636264"/>
    </source>
</evidence>
<keyword evidence="3" id="KW-1185">Reference proteome</keyword>
<dbReference type="Gene3D" id="2.60.120.1140">
    <property type="entry name" value="Protein of unknown function DUF192"/>
    <property type="match status" value="1"/>
</dbReference>
<evidence type="ECO:0008006" key="4">
    <source>
        <dbReference type="Google" id="ProtNLM"/>
    </source>
</evidence>
<feature type="chain" id="PRO_5036781266" description="DUF192 domain-containing protein" evidence="1">
    <location>
        <begin position="21"/>
        <end position="156"/>
    </location>
</feature>